<gene>
    <name evidence="1" type="ORF">PKB_2573</name>
</gene>
<reference evidence="1 2" key="1">
    <citation type="submission" date="2013-03" db="EMBL/GenBank/DDBJ databases">
        <authorList>
            <person name="Linke B."/>
        </authorList>
    </citation>
    <scope>NUCLEOTIDE SEQUENCE [LARGE SCALE GENOMIC DNA]</scope>
    <source>
        <strain evidence="1 2">B13</strain>
    </source>
</reference>
<sequence>MSTSPTPARQAFGDIAPVLADYTDQVLFAMSQPDSVDINEILFRPTTQEY</sequence>
<evidence type="ECO:0000313" key="2">
    <source>
        <dbReference type="Proteomes" id="UP000025241"/>
    </source>
</evidence>
<dbReference type="KEGG" id="pkc:PKB_2573"/>
<organism evidence="1 2">
    <name type="scientific">Pseudomonas knackmussii (strain DSM 6978 / CCUG 54928 / LMG 23759 / B13)</name>
    <dbReference type="NCBI Taxonomy" id="1301098"/>
    <lineage>
        <taxon>Bacteria</taxon>
        <taxon>Pseudomonadati</taxon>
        <taxon>Pseudomonadota</taxon>
        <taxon>Gammaproteobacteria</taxon>
        <taxon>Pseudomonadales</taxon>
        <taxon>Pseudomonadaceae</taxon>
        <taxon>Pseudomonas</taxon>
    </lineage>
</organism>
<evidence type="ECO:0008006" key="3">
    <source>
        <dbReference type="Google" id="ProtNLM"/>
    </source>
</evidence>
<dbReference type="HOGENOM" id="CLU_3121677_0_0_6"/>
<dbReference type="PATRIC" id="fig|1301098.3.peg.2581"/>
<accession>A0A024HFW5</accession>
<dbReference type="RefSeq" id="WP_167333366.1">
    <property type="nucleotide sequence ID" value="NZ_HG322950.1"/>
</dbReference>
<dbReference type="STRING" id="1301098.PKB_2573"/>
<keyword evidence="2" id="KW-1185">Reference proteome</keyword>
<dbReference type="AlphaFoldDB" id="A0A024HFW5"/>
<dbReference type="Proteomes" id="UP000025241">
    <property type="component" value="Chromosome I"/>
</dbReference>
<name>A0A024HFW5_PSEKB</name>
<protein>
    <recommendedName>
        <fullName evidence="3">Short-chain dehydrogenase/reductase SDR</fullName>
    </recommendedName>
</protein>
<evidence type="ECO:0000313" key="1">
    <source>
        <dbReference type="EMBL" id="CDF83920.1"/>
    </source>
</evidence>
<dbReference type="EMBL" id="HG322950">
    <property type="protein sequence ID" value="CDF83920.1"/>
    <property type="molecule type" value="Genomic_DNA"/>
</dbReference>
<proteinExistence type="predicted"/>
<reference evidence="1 2" key="2">
    <citation type="submission" date="2014-05" db="EMBL/GenBank/DDBJ databases">
        <title>Genome sequence of the 3-chlorobenzoate degrading bacterium Pseudomonas knackmussii B13 shows multiple evidence for horizontal gene transfer.</title>
        <authorList>
            <person name="Miyazaki R."/>
            <person name="Bertelli C."/>
            <person name="Falquet L."/>
            <person name="Robinson-Rechavi M."/>
            <person name="Gharib W."/>
            <person name="Roy S."/>
            <person name="Van der Meer J.R."/>
        </authorList>
    </citation>
    <scope>NUCLEOTIDE SEQUENCE [LARGE SCALE GENOMIC DNA]</scope>
    <source>
        <strain evidence="1 2">B13</strain>
    </source>
</reference>